<evidence type="ECO:0000313" key="11">
    <source>
        <dbReference type="EMBL" id="OGZ26214.1"/>
    </source>
</evidence>
<dbReference type="PANTHER" id="PTHR11777:SF9">
    <property type="entry name" value="ALANINE--TRNA LIGASE, CYTOPLASMIC"/>
    <property type="match status" value="1"/>
</dbReference>
<evidence type="ECO:0000259" key="10">
    <source>
        <dbReference type="PROSITE" id="PS50860"/>
    </source>
</evidence>
<dbReference type="GO" id="GO:0004813">
    <property type="term" value="F:alanine-tRNA ligase activity"/>
    <property type="evidence" value="ECO:0007669"/>
    <property type="project" value="UniProtKB-EC"/>
</dbReference>
<dbReference type="AlphaFoldDB" id="A0A1G2EKA1"/>
<proteinExistence type="inferred from homology"/>
<dbReference type="PANTHER" id="PTHR11777">
    <property type="entry name" value="ALANYL-TRNA SYNTHETASE"/>
    <property type="match status" value="1"/>
</dbReference>
<evidence type="ECO:0000256" key="8">
    <source>
        <dbReference type="ARBA" id="ARBA00022917"/>
    </source>
</evidence>
<dbReference type="InterPro" id="IPR050058">
    <property type="entry name" value="Ala-tRNA_ligase"/>
</dbReference>
<dbReference type="Gene3D" id="3.30.930.10">
    <property type="entry name" value="Bira Bifunctional Protein, Domain 2"/>
    <property type="match status" value="1"/>
</dbReference>
<accession>A0A1G2EKA1</accession>
<sequence>MKKNIIDIKKNNLKFISSAEIRKTFLDFFKSKGHKIMPSSLLIDKADSSVLLTSAGMQQFKNFFTGERDAIKELRNKNIATAQKCFRTTDIDEVGDETHNTFFEMLGNFSFNGYYKKQAIELAYELIVKEFKIDYSRITVTIFKGDHNIKQDDKSAKIWENFGFSEKNKNLEFRGKKDNFWGPTGEQGPCGPTTEIYVDGIEIWNIVFNEYNCDKNNKLILLPKKGIDTGMGLERLATVLQNKKNNFDTDLFSPIMEIVDKYSNLDNKKAKRIIIDHLKGAMFLMAEGLSPSNIKQGYILRRVLRRAMRYINVLGISDYNVYGDIFNTIGNIYKDTYPELLKNKKHIEEIFNKEYNVFGKALRAGLKIFEKNIKNIKSKIFTGENAFFLYSTYGFPIELINDIAKEKGFSVDKIGFEKAIEEHKKKSKK</sequence>
<dbReference type="CDD" id="cd00673">
    <property type="entry name" value="AlaRS_core"/>
    <property type="match status" value="1"/>
</dbReference>
<name>A0A1G2EKA1_9BACT</name>
<feature type="domain" description="Alanyl-transfer RNA synthetases family profile" evidence="10">
    <location>
        <begin position="16"/>
        <end position="429"/>
    </location>
</feature>
<dbReference type="InterPro" id="IPR002318">
    <property type="entry name" value="Ala-tRNA-lgiase_IIc"/>
</dbReference>
<dbReference type="GO" id="GO:0005737">
    <property type="term" value="C:cytoplasm"/>
    <property type="evidence" value="ECO:0007669"/>
    <property type="project" value="InterPro"/>
</dbReference>
<evidence type="ECO:0000256" key="2">
    <source>
        <dbReference type="ARBA" id="ARBA00013168"/>
    </source>
</evidence>
<organism evidence="11 12">
    <name type="scientific">Candidatus Nealsonbacteria bacterium RIFCSPLOWO2_12_FULL_39_31</name>
    <dbReference type="NCBI Taxonomy" id="1801676"/>
    <lineage>
        <taxon>Bacteria</taxon>
        <taxon>Candidatus Nealsoniibacteriota</taxon>
    </lineage>
</organism>
<evidence type="ECO:0000256" key="6">
    <source>
        <dbReference type="ARBA" id="ARBA00022840"/>
    </source>
</evidence>
<dbReference type="GO" id="GO:0000049">
    <property type="term" value="F:tRNA binding"/>
    <property type="evidence" value="ECO:0007669"/>
    <property type="project" value="UniProtKB-KW"/>
</dbReference>
<dbReference type="PRINTS" id="PR00980">
    <property type="entry name" value="TRNASYNTHALA"/>
</dbReference>
<dbReference type="GO" id="GO:0006419">
    <property type="term" value="P:alanyl-tRNA aminoacylation"/>
    <property type="evidence" value="ECO:0007669"/>
    <property type="project" value="InterPro"/>
</dbReference>
<keyword evidence="4" id="KW-0436">Ligase</keyword>
<evidence type="ECO:0000256" key="3">
    <source>
        <dbReference type="ARBA" id="ARBA00022555"/>
    </source>
</evidence>
<dbReference type="InterPro" id="IPR018162">
    <property type="entry name" value="Ala-tRNA-ligase_IIc_anticod-bd"/>
</dbReference>
<dbReference type="SUPFAM" id="SSF101353">
    <property type="entry name" value="Putative anticodon-binding domain of alanyl-tRNA synthetase (AlaRS)"/>
    <property type="match status" value="1"/>
</dbReference>
<gene>
    <name evidence="11" type="ORF">A3F95_00290</name>
</gene>
<evidence type="ECO:0000313" key="12">
    <source>
        <dbReference type="Proteomes" id="UP000179122"/>
    </source>
</evidence>
<reference evidence="11 12" key="1">
    <citation type="journal article" date="2016" name="Nat. Commun.">
        <title>Thousands of microbial genomes shed light on interconnected biogeochemical processes in an aquifer system.</title>
        <authorList>
            <person name="Anantharaman K."/>
            <person name="Brown C.T."/>
            <person name="Hug L.A."/>
            <person name="Sharon I."/>
            <person name="Castelle C.J."/>
            <person name="Probst A.J."/>
            <person name="Thomas B.C."/>
            <person name="Singh A."/>
            <person name="Wilkins M.J."/>
            <person name="Karaoz U."/>
            <person name="Brodie E.L."/>
            <person name="Williams K.H."/>
            <person name="Hubbard S.S."/>
            <person name="Banfield J.F."/>
        </authorList>
    </citation>
    <scope>NUCLEOTIDE SEQUENCE [LARGE SCALE GENOMIC DNA]</scope>
</reference>
<dbReference type="PROSITE" id="PS50860">
    <property type="entry name" value="AA_TRNA_LIGASE_II_ALA"/>
    <property type="match status" value="1"/>
</dbReference>
<comment type="similarity">
    <text evidence="1">Belongs to the class-II aminoacyl-tRNA synthetase family.</text>
</comment>
<dbReference type="EC" id="6.1.1.7" evidence="2"/>
<comment type="caution">
    <text evidence="11">The sequence shown here is derived from an EMBL/GenBank/DDBJ whole genome shotgun (WGS) entry which is preliminary data.</text>
</comment>
<keyword evidence="5" id="KW-0547">Nucleotide-binding</keyword>
<dbReference type="GO" id="GO:0005524">
    <property type="term" value="F:ATP binding"/>
    <property type="evidence" value="ECO:0007669"/>
    <property type="project" value="UniProtKB-KW"/>
</dbReference>
<evidence type="ECO:0000256" key="1">
    <source>
        <dbReference type="ARBA" id="ARBA00008226"/>
    </source>
</evidence>
<dbReference type="Pfam" id="PF01411">
    <property type="entry name" value="tRNA-synt_2c"/>
    <property type="match status" value="1"/>
</dbReference>
<keyword evidence="8" id="KW-0648">Protein biosynthesis</keyword>
<protein>
    <recommendedName>
        <fullName evidence="2">alanine--tRNA ligase</fullName>
        <ecNumber evidence="2">6.1.1.7</ecNumber>
    </recommendedName>
</protein>
<keyword evidence="7" id="KW-0694">RNA-binding</keyword>
<dbReference type="SUPFAM" id="SSF55681">
    <property type="entry name" value="Class II aaRS and biotin synthetases"/>
    <property type="match status" value="1"/>
</dbReference>
<evidence type="ECO:0000256" key="4">
    <source>
        <dbReference type="ARBA" id="ARBA00022598"/>
    </source>
</evidence>
<evidence type="ECO:0000256" key="5">
    <source>
        <dbReference type="ARBA" id="ARBA00022741"/>
    </source>
</evidence>
<keyword evidence="3" id="KW-0820">tRNA-binding</keyword>
<keyword evidence="9" id="KW-0030">Aminoacyl-tRNA synthetase</keyword>
<dbReference type="GO" id="GO:0002161">
    <property type="term" value="F:aminoacyl-tRNA deacylase activity"/>
    <property type="evidence" value="ECO:0007669"/>
    <property type="project" value="TreeGrafter"/>
</dbReference>
<evidence type="ECO:0000256" key="7">
    <source>
        <dbReference type="ARBA" id="ARBA00022884"/>
    </source>
</evidence>
<keyword evidence="6" id="KW-0067">ATP-binding</keyword>
<dbReference type="InterPro" id="IPR018165">
    <property type="entry name" value="Ala-tRNA-synth_IIc_core"/>
</dbReference>
<dbReference type="InterPro" id="IPR045864">
    <property type="entry name" value="aa-tRNA-synth_II/BPL/LPL"/>
</dbReference>
<evidence type="ECO:0000256" key="9">
    <source>
        <dbReference type="ARBA" id="ARBA00023146"/>
    </source>
</evidence>
<dbReference type="EMBL" id="MHML01000033">
    <property type="protein sequence ID" value="OGZ26214.1"/>
    <property type="molecule type" value="Genomic_DNA"/>
</dbReference>
<dbReference type="Proteomes" id="UP000179122">
    <property type="component" value="Unassembled WGS sequence"/>
</dbReference>
<dbReference type="InterPro" id="IPR018164">
    <property type="entry name" value="Ala-tRNA-synth_IIc_N"/>
</dbReference>